<keyword evidence="2" id="KW-1003">Cell membrane</keyword>
<feature type="transmembrane region" description="Helical" evidence="7">
    <location>
        <begin position="2634"/>
        <end position="2663"/>
    </location>
</feature>
<dbReference type="GO" id="GO:0022857">
    <property type="term" value="F:transmembrane transporter activity"/>
    <property type="evidence" value="ECO:0007669"/>
    <property type="project" value="TreeGrafter"/>
</dbReference>
<evidence type="ECO:0000256" key="1">
    <source>
        <dbReference type="ARBA" id="ARBA00004651"/>
    </source>
</evidence>
<feature type="domain" description="ABC3 transporter permease C-terminal" evidence="8">
    <location>
        <begin position="1801"/>
        <end position="1918"/>
    </location>
</feature>
<comment type="similarity">
    <text evidence="6">Belongs to the ABC-4 integral membrane protein family.</text>
</comment>
<gene>
    <name evidence="9" type="ORF">NCTC10146_00711</name>
</gene>
<feature type="transmembrane region" description="Helical" evidence="7">
    <location>
        <begin position="1892"/>
        <end position="1914"/>
    </location>
</feature>
<feature type="transmembrane region" description="Helical" evidence="7">
    <location>
        <begin position="1843"/>
        <end position="1868"/>
    </location>
</feature>
<proteinExistence type="inferred from homology"/>
<feature type="transmembrane region" description="Helical" evidence="7">
    <location>
        <begin position="2545"/>
        <end position="2570"/>
    </location>
</feature>
<evidence type="ECO:0000259" key="8">
    <source>
        <dbReference type="Pfam" id="PF02687"/>
    </source>
</evidence>
<keyword evidence="4 7" id="KW-1133">Transmembrane helix</keyword>
<evidence type="ECO:0000256" key="7">
    <source>
        <dbReference type="SAM" id="Phobius"/>
    </source>
</evidence>
<comment type="subcellular location">
    <subcellularLocation>
        <location evidence="1">Cell membrane</location>
        <topology evidence="1">Multi-pass membrane protein</topology>
    </subcellularLocation>
</comment>
<dbReference type="Proteomes" id="UP000290495">
    <property type="component" value="Chromosome"/>
</dbReference>
<evidence type="ECO:0000313" key="10">
    <source>
        <dbReference type="Proteomes" id="UP000290495"/>
    </source>
</evidence>
<protein>
    <submittedName>
        <fullName evidence="9">Uncharacterized ABC transporter permease MG468 homolog</fullName>
    </submittedName>
</protein>
<dbReference type="InterPro" id="IPR050250">
    <property type="entry name" value="Macrolide_Exporter_MacB"/>
</dbReference>
<feature type="transmembrane region" description="Helical" evidence="7">
    <location>
        <begin position="25"/>
        <end position="44"/>
    </location>
</feature>
<evidence type="ECO:0000256" key="2">
    <source>
        <dbReference type="ARBA" id="ARBA00022475"/>
    </source>
</evidence>
<dbReference type="PANTHER" id="PTHR30572:SF4">
    <property type="entry name" value="ABC TRANSPORTER PERMEASE YTRF"/>
    <property type="match status" value="1"/>
</dbReference>
<keyword evidence="3 7" id="KW-0812">Transmembrane</keyword>
<sequence length="2675" mass="308009">MYLDMGEIMWNLFKEVWRSLFKNKATVAGLTILVFLTSGIFTVMHDTAKAMKKQYEKYQEMSTSHDLTVDLNLPINGSVYNNGFFINGLSKEDGSIDYNKPIKYVPENFRESTNIINFSEVRDNYFSLSNFIDDPNYNNKYISRSDFLNLYSTYIPEKPETGILDLDFSKSNKQFSLKQKRIVPIYKKVNNNFQKEVIKTTLNKSATYQFDKDYILSDISYITSKDENSVNISQLSTLFINPMTNVMTFDSLKGYEWEDDFGVIKINGSELAHLLGFSPLENNNFVYKVDKNITPKLITIDENDKASNFSVKRLNNNFSYNDLFQDRNIEVVSESKFIFEAREKYNIPLNWAFKKNRITHYERKLYETTYTGDTKDKWTGSYKTFMENLITEFGEIPNEYAKFSFWEKSVTTETIPFVEKNGSIVLSNDYKSTEDKNIITLDEMNFIKLKVMDQSEQPSGIDFDKFKFNEDKYQTIAEIEGYKEIDQNLYNSLSNKSIANDTLIKIRNGALTITKLDIYKYIEKKVSNKNIGIRQSITIDSFVDNEGKKVYHLVNTGDEKESISGIINNINKLINSSKYPSLNKSSQNIADYFRTKEVDPYIANVIISQASVNILPFPEYIKPDFNFDEVIYTNELNNDVSVQNRVKVYKLAHFINNPTETTDKYNVFANIGITPFGENKFLILVPEFNNKNEIIRWRNAKITNLQNGILQSNQLHKWLLSNNLTLKVFLPNNSFVEKSPDYTNSVYVPFGFRGPDVEVVNQALNENTLKLGIERLQRNIINTSFYKEGFIKEDTIFVFIKALNTTFDKNDFAKVFSSGNINFNVLPKIILDGLYEITHDLSGDYLRKFLLDFIDKLIELTSKYNDEITKKEYLARNLDNLFSFISLLSGNKFLNFNSLISILNVSKDVEVFLSTIKDIVNSINFRKITDSTNDFFINKHNKTQIIDGKKYVRKLSLFDIMLAILGGIEQTPFKNAIVKILDNINIDYVTDFSNKDNPIFLLLDFLPGSFKLLFENLNAYKTDSKNKYKNVIDGLKFLIKNFDLNTFIKILNEKVKEVKFSVDAKEFNKILDTYVDVTRDNVLTNLEPNDIIYAFLKSIFNTPGSNKRVKEELVKMLNLSSKGTSIEIFEGKYITIPAADNEKIGFFEVINLLSSNNSTSTATTPSNNVATHSSPKSIFTKIEILINYLENLNKDIEVDSLSLDNKETILRYFNINVNNEKVIKLEQLKNIIKDWKEIINIFKLDQNKYSIDDITHSFADLSTSLIDYKNSSNSGIFNIISSKILSQLVPANYSGFNYLKDIFPIIKVWFKIFDVKNASHKRSTEFANALLELANKKDVIESFNSFELFQPSAQNIAGYEETNFGVSRSLANPRLMRNLFFAKDNGIYKNIYLRDLIQRFPEFTEYLSTNDYLLTQTFSYIAASSQFYGIDKDIKEFKKAKVKYHNIFSLYLNEFINNFLQKDVIIKKYNNLNQILFNEYNNLSFDSIGVSDILINNVLRQKFPQMIIWMLTDTNNIGDNGVNVSNLSYFIQNKLINFEDLLSDEKTVKEFIKSFTKETVFVPSVENDVTFQIAIDNDIFVKLQDEISKNPTKYQFFGIDLNEFFFAILNSITGLAQVNNVLTFDQPASYIAKVNYAFLKQNNKEIYTGEIPKNPVEVRELINLIPDKYTININGSKYIIIGEDISFDYFYPILDEANLQVNTKDQAIVYVNNNGFDRVRQAYRGTLVKEYLTVKYDGKSDGSLKNLQNNIENFVQSQIDDVANLKRTYLYSELDPINPERSLRVKTVEQIINSISYTSNILLAILISLVTVSVVFIIKRYISNKNKVIGILIAQGYTPLQIASSLSVFAIFTLLIGDLFGYIVGFLLQSQGIKILQSYWTVPVETLNFEPLTLILSLIIPFISMTILIIVIALRSLRYKSIDLMSGIVEVNITELHNKYQKAFRKRKITTKFGASLIFNSFWKLTSFGISVVLASITTIIGFGTFGVFEKSINQTYINRKYNYKFDLVTPTNEGGLYNPFSAKDLERVLYVPSGDIRELNQYQPDYFAAGSSKAINLFDEVSKKHKNGEPTPFDGHVITQFSVNLKIASSVSIDPFEVVYNSLPDTQKSRILKLRNDVGYGLMKSQEGLVFLNEVNDKGETVESNIININKTLENGVTEFFQYIPNADNIINGKFFFVTWDNDQKIFNHKVITTQDYRDEYREFLIKGYKWLEKNTEIRDYYVSFNGVFLNEETNETYTYLESNLKKEDIRIYGYKTNSSQIRIMNKDEKDLLKSIEEEFTRNGSSLDKPIPLIINNVSKRKFDLKKGDQIKLKINNKVNRLTKNIESKLEKDSLTDTEESLNKEYTFYVYDYNPTFINNEFIIPKSAADMIIGFDDLIRHKKEILKDNLPADFDENKYKFNGILSTDKLPIQLILSTGLYSPSGYSGSLDSFNIENTSNKDKKDFFDALFATKETNPNIVVEGMMKRLGYDDLDIAKFLNKNFDKEKDNFVQVYKEARENPEIYIKEFASMFDNQLFIPSAYTLESKDIEVGFTLSIAKTVQIIVTIVTALSFMISIIILIIISTILINENERNIAIWSILGYSNKEKIKMFFGIYVPFIIISLLFAFPLAYGFMSVFSGFLTTSASISIPLTISFINIVSTTLVVFGVFIIASVLSWININKIKAIDLLKGK</sequence>
<dbReference type="GO" id="GO:0005886">
    <property type="term" value="C:plasma membrane"/>
    <property type="evidence" value="ECO:0007669"/>
    <property type="project" value="UniProtKB-SubCell"/>
</dbReference>
<dbReference type="InterPro" id="IPR003838">
    <property type="entry name" value="ABC3_permease_C"/>
</dbReference>
<evidence type="ECO:0000256" key="6">
    <source>
        <dbReference type="ARBA" id="ARBA00038076"/>
    </source>
</evidence>
<evidence type="ECO:0000256" key="5">
    <source>
        <dbReference type="ARBA" id="ARBA00023136"/>
    </source>
</evidence>
<organism evidence="9 10">
    <name type="scientific">Mycoplasmopsis canis</name>
    <dbReference type="NCBI Taxonomy" id="29555"/>
    <lineage>
        <taxon>Bacteria</taxon>
        <taxon>Bacillati</taxon>
        <taxon>Mycoplasmatota</taxon>
        <taxon>Mycoplasmoidales</taxon>
        <taxon>Metamycoplasmataceae</taxon>
        <taxon>Mycoplasmopsis</taxon>
    </lineage>
</organism>
<feature type="transmembrane region" description="Helical" evidence="7">
    <location>
        <begin position="1968"/>
        <end position="1989"/>
    </location>
</feature>
<evidence type="ECO:0000313" key="9">
    <source>
        <dbReference type="EMBL" id="VEU69222.1"/>
    </source>
</evidence>
<feature type="transmembrane region" description="Helical" evidence="7">
    <location>
        <begin position="1801"/>
        <end position="1822"/>
    </location>
</feature>
<feature type="domain" description="ABC3 transporter permease C-terminal" evidence="8">
    <location>
        <begin position="2549"/>
        <end position="2666"/>
    </location>
</feature>
<dbReference type="EMBL" id="LR215010">
    <property type="protein sequence ID" value="VEU69222.1"/>
    <property type="molecule type" value="Genomic_DNA"/>
</dbReference>
<evidence type="ECO:0000256" key="3">
    <source>
        <dbReference type="ARBA" id="ARBA00022692"/>
    </source>
</evidence>
<reference evidence="9 10" key="1">
    <citation type="submission" date="2019-01" db="EMBL/GenBank/DDBJ databases">
        <authorList>
            <consortium name="Pathogen Informatics"/>
        </authorList>
    </citation>
    <scope>NUCLEOTIDE SEQUENCE [LARGE SCALE GENOMIC DNA]</scope>
    <source>
        <strain evidence="9 10">NCTC10146</strain>
    </source>
</reference>
<evidence type="ECO:0000256" key="4">
    <source>
        <dbReference type="ARBA" id="ARBA00022989"/>
    </source>
</evidence>
<dbReference type="PANTHER" id="PTHR30572">
    <property type="entry name" value="MEMBRANE COMPONENT OF TRANSPORTER-RELATED"/>
    <property type="match status" value="1"/>
</dbReference>
<dbReference type="Pfam" id="PF02687">
    <property type="entry name" value="FtsX"/>
    <property type="match status" value="2"/>
</dbReference>
<name>A0A449ASA3_9BACT</name>
<feature type="transmembrane region" description="Helical" evidence="7">
    <location>
        <begin position="2591"/>
        <end position="2614"/>
    </location>
</feature>
<keyword evidence="5 7" id="KW-0472">Membrane</keyword>
<accession>A0A449ASA3</accession>